<protein>
    <submittedName>
        <fullName evidence="1">Molybdenum cofactor biosynthesis protein A barrel, LIGAND BINDING PROTEIN</fullName>
    </submittedName>
</protein>
<proteinExistence type="predicted"/>
<dbReference type="EMBL" id="BK016120">
    <property type="protein sequence ID" value="DAF96677.1"/>
    <property type="molecule type" value="Genomic_DNA"/>
</dbReference>
<reference evidence="1" key="1">
    <citation type="journal article" date="2021" name="Proc. Natl. Acad. Sci. U.S.A.">
        <title>A Catalog of Tens of Thousands of Viruses from Human Metagenomes Reveals Hidden Associations with Chronic Diseases.</title>
        <authorList>
            <person name="Tisza M.J."/>
            <person name="Buck C.B."/>
        </authorList>
    </citation>
    <scope>NUCLEOTIDE SEQUENCE</scope>
    <source>
        <strain evidence="1">CtfrT39</strain>
    </source>
</reference>
<dbReference type="InterPro" id="IPR013785">
    <property type="entry name" value="Aldolase_TIM"/>
</dbReference>
<accession>A0A8S5UQC6</accession>
<dbReference type="Gene3D" id="3.20.20.70">
    <property type="entry name" value="Aldolase class I"/>
    <property type="match status" value="1"/>
</dbReference>
<dbReference type="InterPro" id="IPR058240">
    <property type="entry name" value="rSAM_sf"/>
</dbReference>
<evidence type="ECO:0000313" key="1">
    <source>
        <dbReference type="EMBL" id="DAF96677.1"/>
    </source>
</evidence>
<organism evidence="1">
    <name type="scientific">Siphoviridae sp. ctfrT39</name>
    <dbReference type="NCBI Taxonomy" id="2825598"/>
    <lineage>
        <taxon>Viruses</taxon>
        <taxon>Duplodnaviria</taxon>
        <taxon>Heunggongvirae</taxon>
        <taxon>Uroviricota</taxon>
        <taxon>Caudoviricetes</taxon>
    </lineage>
</organism>
<name>A0A8S5UQC6_9CAUD</name>
<dbReference type="SUPFAM" id="SSF102114">
    <property type="entry name" value="Radical SAM enzymes"/>
    <property type="match status" value="1"/>
</dbReference>
<sequence length="205" mass="24034">MIRYYEDEENADHSVIHLMLNTDCDNHCILCCNDQYDLSSVPVVTVEELNNAKTVLLTGGEPFKIPYFADFVQNLRGQYKNIENLYVYTSGYSMYHNVEQWNKNEVYTDIDGVNISPKGTNRERWAIQGMLGKNALDVFFHIFVSMKSCRLILMDRKEKNDELLSTLNLQQFIDLGVRFDVEYRDWQNEFQPNGGVWRRLPILLN</sequence>